<evidence type="ECO:0000313" key="2">
    <source>
        <dbReference type="Proteomes" id="UP000198211"/>
    </source>
</evidence>
<keyword evidence="2" id="KW-1185">Reference proteome</keyword>
<comment type="caution">
    <text evidence="1">The sequence shown here is derived from an EMBL/GenBank/DDBJ whole genome shotgun (WGS) entry which is preliminary data.</text>
</comment>
<feature type="non-terminal residue" evidence="1">
    <location>
        <position position="327"/>
    </location>
</feature>
<reference evidence="2" key="1">
    <citation type="submission" date="2017-03" db="EMBL/GenBank/DDBJ databases">
        <title>Phytopthora megakarya and P. palmivora, two closely related causual agents of cacao black pod achieved similar genome size and gene model numbers by different mechanisms.</title>
        <authorList>
            <person name="Ali S."/>
            <person name="Shao J."/>
            <person name="Larry D.J."/>
            <person name="Kronmiller B."/>
            <person name="Shen D."/>
            <person name="Strem M.D."/>
            <person name="Melnick R.L."/>
            <person name="Guiltinan M.J."/>
            <person name="Tyler B.M."/>
            <person name="Meinhardt L.W."/>
            <person name="Bailey B.A."/>
        </authorList>
    </citation>
    <scope>NUCLEOTIDE SEQUENCE [LARGE SCALE GENOMIC DNA]</scope>
    <source>
        <strain evidence="2">zdho120</strain>
    </source>
</reference>
<evidence type="ECO:0000313" key="1">
    <source>
        <dbReference type="EMBL" id="OWZ16683.1"/>
    </source>
</evidence>
<organism evidence="1 2">
    <name type="scientific">Phytophthora megakarya</name>
    <dbReference type="NCBI Taxonomy" id="4795"/>
    <lineage>
        <taxon>Eukaryota</taxon>
        <taxon>Sar</taxon>
        <taxon>Stramenopiles</taxon>
        <taxon>Oomycota</taxon>
        <taxon>Peronosporomycetes</taxon>
        <taxon>Peronosporales</taxon>
        <taxon>Peronosporaceae</taxon>
        <taxon>Phytophthora</taxon>
    </lineage>
</organism>
<sequence length="327" mass="37677">MLRTNSDNANNSEERMINSVLGKVGSVVEAGGAKVAKEAPKLEKYQQWLTAKLTPSQVRVGELKNEPWQKLHSILQGKDSDQYLKFFLSTTKDCSQEVLFQSLRQKSELWLYADLTPSLVRKDIFKKEPLDKILKSKDSNQYLKFLIDYERLQPGNTIPKSASSMELSELWLFAGLTPAQVRIDVLKNVPLHKNILQTHQYLKFLVDYERLQPGSTIPKSASNMELFELWLFAGLKPPQVRKDILKNIPLEKILPSKESHQYLKFLVDYKRLQPGSTIPKAASSMENFELWLYAGLTPSQVRIDIVKHMPWLNIFQGQESHQYLKFL</sequence>
<name>A0A225WG34_9STRA</name>
<dbReference type="AlphaFoldDB" id="A0A225WG34"/>
<dbReference type="Proteomes" id="UP000198211">
    <property type="component" value="Unassembled WGS sequence"/>
</dbReference>
<proteinExistence type="predicted"/>
<accession>A0A225WG34</accession>
<gene>
    <name evidence="1" type="ORF">PHMEG_0009480</name>
</gene>
<dbReference type="OrthoDB" id="123900at2759"/>
<dbReference type="EMBL" id="NBNE01000887">
    <property type="protein sequence ID" value="OWZ16683.1"/>
    <property type="molecule type" value="Genomic_DNA"/>
</dbReference>
<protein>
    <submittedName>
        <fullName evidence="1">RxLR effector protein</fullName>
    </submittedName>
</protein>